<evidence type="ECO:0000256" key="7">
    <source>
        <dbReference type="ARBA" id="ARBA00049112"/>
    </source>
</evidence>
<gene>
    <name evidence="8" type="primary">kdsA</name>
    <name evidence="10" type="ORF">E2A64_13030</name>
</gene>
<evidence type="ECO:0000313" key="10">
    <source>
        <dbReference type="EMBL" id="TDH36205.1"/>
    </source>
</evidence>
<dbReference type="NCBIfam" id="TIGR01362">
    <property type="entry name" value="KDO8P_synth"/>
    <property type="match status" value="1"/>
</dbReference>
<evidence type="ECO:0000256" key="8">
    <source>
        <dbReference type="HAMAP-Rule" id="MF_00056"/>
    </source>
</evidence>
<dbReference type="InterPro" id="IPR013785">
    <property type="entry name" value="Aldolase_TIM"/>
</dbReference>
<dbReference type="InterPro" id="IPR006269">
    <property type="entry name" value="KDO8P_synthase"/>
</dbReference>
<proteinExistence type="inferred from homology"/>
<comment type="caution">
    <text evidence="10">The sequence shown here is derived from an EMBL/GenBank/DDBJ whole genome shotgun (WGS) entry which is preliminary data.</text>
</comment>
<reference evidence="10 11" key="1">
    <citation type="journal article" date="2013" name="Int. J. Syst. Evol. Microbiol.">
        <title>Hoeflea suaedae sp. nov., an endophytic bacterium isolated from the root of the halophyte Suaeda maritima.</title>
        <authorList>
            <person name="Chung E.J."/>
            <person name="Park J.A."/>
            <person name="Pramanik P."/>
            <person name="Bibi F."/>
            <person name="Jeon C.O."/>
            <person name="Chung Y.R."/>
        </authorList>
    </citation>
    <scope>NUCLEOTIDE SEQUENCE [LARGE SCALE GENOMIC DNA]</scope>
    <source>
        <strain evidence="10 11">YC6898</strain>
    </source>
</reference>
<evidence type="ECO:0000256" key="5">
    <source>
        <dbReference type="ARBA" id="ARBA00022490"/>
    </source>
</evidence>
<accession>A0A4R5PKR7</accession>
<comment type="catalytic activity">
    <reaction evidence="7 8">
        <text>D-arabinose 5-phosphate + phosphoenolpyruvate + H2O = 3-deoxy-alpha-D-manno-2-octulosonate-8-phosphate + phosphate</text>
        <dbReference type="Rhea" id="RHEA:14053"/>
        <dbReference type="ChEBI" id="CHEBI:15377"/>
        <dbReference type="ChEBI" id="CHEBI:43474"/>
        <dbReference type="ChEBI" id="CHEBI:57693"/>
        <dbReference type="ChEBI" id="CHEBI:58702"/>
        <dbReference type="ChEBI" id="CHEBI:85985"/>
        <dbReference type="EC" id="2.5.1.55"/>
    </reaction>
</comment>
<dbReference type="GO" id="GO:0005737">
    <property type="term" value="C:cytoplasm"/>
    <property type="evidence" value="ECO:0007669"/>
    <property type="project" value="UniProtKB-SubCell"/>
</dbReference>
<comment type="similarity">
    <text evidence="4 8">Belongs to the KdsA family.</text>
</comment>
<name>A0A4R5PKR7_9HYPH</name>
<dbReference type="NCBIfam" id="NF003543">
    <property type="entry name" value="PRK05198.1"/>
    <property type="match status" value="1"/>
</dbReference>
<dbReference type="OrthoDB" id="9776934at2"/>
<keyword evidence="11" id="KW-1185">Reference proteome</keyword>
<evidence type="ECO:0000313" key="11">
    <source>
        <dbReference type="Proteomes" id="UP000295131"/>
    </source>
</evidence>
<comment type="subcellular location">
    <subcellularLocation>
        <location evidence="1 8">Cytoplasm</location>
    </subcellularLocation>
</comment>
<dbReference type="Proteomes" id="UP000295131">
    <property type="component" value="Unassembled WGS sequence"/>
</dbReference>
<dbReference type="InterPro" id="IPR006218">
    <property type="entry name" value="DAHP1/KDSA"/>
</dbReference>
<evidence type="ECO:0000259" key="9">
    <source>
        <dbReference type="Pfam" id="PF00793"/>
    </source>
</evidence>
<sequence>MSANTVVKAGNVTFANDQRFSLIAGPCQMESRDHAFDTAGRIKEICADLGIGLVYKSSFDKANRTSLSAQRGLGIEKSLEVFSDLKAEFGFPVITDIHTEEQCAVAGEVCDILQIPAFLCRQTDLLIAAARTGRVINVKKGQFLAPWDMKNVLAKIVDSGNPNVLLCERGASFGYNTLVSDFRSLPIMAAMGAPVIFDATHSVQQPGGQGGSSGGQREFVETLARAAVAVGVAGLFIETHEDPDNAPSDGPNMVPLSDMPRLLETLLAFDDIAKAAR</sequence>
<dbReference type="UniPathway" id="UPA00030"/>
<keyword evidence="8" id="KW-0448">Lipopolysaccharide biosynthesis</keyword>
<dbReference type="RefSeq" id="WP_133284902.1">
    <property type="nucleotide sequence ID" value="NZ_SMSI01000002.1"/>
</dbReference>
<evidence type="ECO:0000256" key="6">
    <source>
        <dbReference type="ARBA" id="ARBA00022679"/>
    </source>
</evidence>
<comment type="pathway">
    <text evidence="3 8">Carbohydrate biosynthesis; 3-deoxy-D-manno-octulosonate biosynthesis; 3-deoxy-D-manno-octulosonate from D-ribulose 5-phosphate: step 2/3.</text>
</comment>
<dbReference type="EMBL" id="SMSI01000002">
    <property type="protein sequence ID" value="TDH36205.1"/>
    <property type="molecule type" value="Genomic_DNA"/>
</dbReference>
<evidence type="ECO:0000256" key="4">
    <source>
        <dbReference type="ARBA" id="ARBA00010499"/>
    </source>
</evidence>
<dbReference type="HAMAP" id="MF_00056">
    <property type="entry name" value="KDO8P_synth"/>
    <property type="match status" value="1"/>
</dbReference>
<protein>
    <recommendedName>
        <fullName evidence="8">2-dehydro-3-deoxyphosphooctonate aldolase</fullName>
        <ecNumber evidence="8">2.5.1.55</ecNumber>
    </recommendedName>
    <alternativeName>
        <fullName evidence="8">3-deoxy-D-manno-octulosonic acid 8-phosphate synthase</fullName>
    </alternativeName>
    <alternativeName>
        <fullName evidence="8">KDO-8-phosphate synthase</fullName>
        <shortName evidence="8">KDO 8-P synthase</shortName>
        <shortName evidence="8">KDOPS</shortName>
    </alternativeName>
    <alternativeName>
        <fullName evidence="8">Phospho-2-dehydro-3-deoxyoctonate aldolase</fullName>
    </alternativeName>
</protein>
<organism evidence="10 11">
    <name type="scientific">Pseudohoeflea suaedae</name>
    <dbReference type="NCBI Taxonomy" id="877384"/>
    <lineage>
        <taxon>Bacteria</taxon>
        <taxon>Pseudomonadati</taxon>
        <taxon>Pseudomonadota</taxon>
        <taxon>Alphaproteobacteria</taxon>
        <taxon>Hyphomicrobiales</taxon>
        <taxon>Rhizobiaceae</taxon>
        <taxon>Pseudohoeflea</taxon>
    </lineage>
</organism>
<dbReference type="GO" id="GO:0008676">
    <property type="term" value="F:3-deoxy-8-phosphooctulonate synthase activity"/>
    <property type="evidence" value="ECO:0007669"/>
    <property type="project" value="UniProtKB-UniRule"/>
</dbReference>
<dbReference type="Gene3D" id="3.20.20.70">
    <property type="entry name" value="Aldolase class I"/>
    <property type="match status" value="1"/>
</dbReference>
<dbReference type="Pfam" id="PF00793">
    <property type="entry name" value="DAHP_synth_1"/>
    <property type="match status" value="1"/>
</dbReference>
<keyword evidence="5 8" id="KW-0963">Cytoplasm</keyword>
<keyword evidence="6 8" id="KW-0808">Transferase</keyword>
<dbReference type="UniPathway" id="UPA00357">
    <property type="reaction ID" value="UER00474"/>
</dbReference>
<evidence type="ECO:0000256" key="1">
    <source>
        <dbReference type="ARBA" id="ARBA00004496"/>
    </source>
</evidence>
<feature type="domain" description="DAHP synthetase I/KDSA" evidence="9">
    <location>
        <begin position="11"/>
        <end position="266"/>
    </location>
</feature>
<evidence type="ECO:0000256" key="2">
    <source>
        <dbReference type="ARBA" id="ARBA00004756"/>
    </source>
</evidence>
<dbReference type="SUPFAM" id="SSF51569">
    <property type="entry name" value="Aldolase"/>
    <property type="match status" value="1"/>
</dbReference>
<evidence type="ECO:0000256" key="3">
    <source>
        <dbReference type="ARBA" id="ARBA00004845"/>
    </source>
</evidence>
<comment type="pathway">
    <text evidence="2">Bacterial outer membrane biogenesis; lipopolysaccharide biosynthesis.</text>
</comment>
<dbReference type="PANTHER" id="PTHR21057">
    <property type="entry name" value="PHOSPHO-2-DEHYDRO-3-DEOXYHEPTONATE ALDOLASE"/>
    <property type="match status" value="1"/>
</dbReference>
<dbReference type="EC" id="2.5.1.55" evidence="8"/>
<dbReference type="GO" id="GO:0019294">
    <property type="term" value="P:keto-3-deoxy-D-manno-octulosonic acid biosynthetic process"/>
    <property type="evidence" value="ECO:0007669"/>
    <property type="project" value="UniProtKB-UniRule"/>
</dbReference>
<dbReference type="AlphaFoldDB" id="A0A4R5PKR7"/>